<feature type="signal peptide" evidence="1">
    <location>
        <begin position="1"/>
        <end position="19"/>
    </location>
</feature>
<dbReference type="Proteomes" id="UP000199634">
    <property type="component" value="Unassembled WGS sequence"/>
</dbReference>
<evidence type="ECO:0000313" key="2">
    <source>
        <dbReference type="EMBL" id="SEH54933.1"/>
    </source>
</evidence>
<keyword evidence="3" id="KW-1185">Reference proteome</keyword>
<feature type="chain" id="PRO_5011616528" evidence="1">
    <location>
        <begin position="20"/>
        <end position="138"/>
    </location>
</feature>
<reference evidence="3" key="1">
    <citation type="submission" date="2016-10" db="EMBL/GenBank/DDBJ databases">
        <authorList>
            <person name="Varghese N."/>
            <person name="Submissions S."/>
        </authorList>
    </citation>
    <scope>NUCLEOTIDE SEQUENCE [LARGE SCALE GENOMIC DNA]</scope>
    <source>
        <strain evidence="3">CGMCC 1.10825</strain>
    </source>
</reference>
<name>A0A1H6J2U2_9FLAO</name>
<dbReference type="OrthoDB" id="9882721at2"/>
<protein>
    <submittedName>
        <fullName evidence="2">Uncharacterized protein</fullName>
    </submittedName>
</protein>
<evidence type="ECO:0000313" key="3">
    <source>
        <dbReference type="Proteomes" id="UP000199634"/>
    </source>
</evidence>
<organism evidence="2 3">
    <name type="scientific">Paenimyroides marinum</name>
    <dbReference type="NCBI Taxonomy" id="1159016"/>
    <lineage>
        <taxon>Bacteria</taxon>
        <taxon>Pseudomonadati</taxon>
        <taxon>Bacteroidota</taxon>
        <taxon>Flavobacteriia</taxon>
        <taxon>Flavobacteriales</taxon>
        <taxon>Flavobacteriaceae</taxon>
        <taxon>Paenimyroides</taxon>
    </lineage>
</organism>
<dbReference type="RefSeq" id="WP_091095307.1">
    <property type="nucleotide sequence ID" value="NZ_FNXE01000001.1"/>
</dbReference>
<proteinExistence type="predicted"/>
<dbReference type="EMBL" id="FNXE01000001">
    <property type="protein sequence ID" value="SEH54933.1"/>
    <property type="molecule type" value="Genomic_DNA"/>
</dbReference>
<sequence>MKKGIFSIICLFFGMTVFAQDITNDELFLRYEAEVKRLSTSESYLNYSKINKEYYDKINNNQLFIDAPEFIEDQFEKHLKDTKFATTDEAMELYKKQQEAQDIFYNDIKKSSNLLSELQKKYEARLIFETYDLRNNSF</sequence>
<keyword evidence="1" id="KW-0732">Signal</keyword>
<evidence type="ECO:0000256" key="1">
    <source>
        <dbReference type="SAM" id="SignalP"/>
    </source>
</evidence>
<dbReference type="AlphaFoldDB" id="A0A1H6J2U2"/>
<dbReference type="STRING" id="1159016.SAMN02927937_00145"/>
<gene>
    <name evidence="2" type="ORF">SAMN02927937_00145</name>
</gene>
<accession>A0A1H6J2U2</accession>